<sequence>MKNNPEQAEGSTTPASHPHVATFP</sequence>
<evidence type="ECO:0000256" key="1">
    <source>
        <dbReference type="SAM" id="MobiDB-lite"/>
    </source>
</evidence>
<dbReference type="EMBL" id="GBXM01056953">
    <property type="protein sequence ID" value="JAH51624.1"/>
    <property type="molecule type" value="Transcribed_RNA"/>
</dbReference>
<feature type="compositionally biased region" description="Polar residues" evidence="1">
    <location>
        <begin position="1"/>
        <end position="15"/>
    </location>
</feature>
<protein>
    <submittedName>
        <fullName evidence="2">Uncharacterized protein</fullName>
    </submittedName>
</protein>
<accession>A0A0E9TD44</accession>
<name>A0A0E9TD44_ANGAN</name>
<evidence type="ECO:0000313" key="2">
    <source>
        <dbReference type="EMBL" id="JAH51624.1"/>
    </source>
</evidence>
<reference evidence="2" key="2">
    <citation type="journal article" date="2015" name="Fish Shellfish Immunol.">
        <title>Early steps in the European eel (Anguilla anguilla)-Vibrio vulnificus interaction in the gills: Role of the RtxA13 toxin.</title>
        <authorList>
            <person name="Callol A."/>
            <person name="Pajuelo D."/>
            <person name="Ebbesson L."/>
            <person name="Teles M."/>
            <person name="MacKenzie S."/>
            <person name="Amaro C."/>
        </authorList>
    </citation>
    <scope>NUCLEOTIDE SEQUENCE</scope>
</reference>
<reference evidence="2" key="1">
    <citation type="submission" date="2014-11" db="EMBL/GenBank/DDBJ databases">
        <authorList>
            <person name="Amaro Gonzalez C."/>
        </authorList>
    </citation>
    <scope>NUCLEOTIDE SEQUENCE</scope>
</reference>
<organism evidence="2">
    <name type="scientific">Anguilla anguilla</name>
    <name type="common">European freshwater eel</name>
    <name type="synonym">Muraena anguilla</name>
    <dbReference type="NCBI Taxonomy" id="7936"/>
    <lineage>
        <taxon>Eukaryota</taxon>
        <taxon>Metazoa</taxon>
        <taxon>Chordata</taxon>
        <taxon>Craniata</taxon>
        <taxon>Vertebrata</taxon>
        <taxon>Euteleostomi</taxon>
        <taxon>Actinopterygii</taxon>
        <taxon>Neopterygii</taxon>
        <taxon>Teleostei</taxon>
        <taxon>Anguilliformes</taxon>
        <taxon>Anguillidae</taxon>
        <taxon>Anguilla</taxon>
    </lineage>
</organism>
<dbReference type="AlphaFoldDB" id="A0A0E9TD44"/>
<proteinExistence type="predicted"/>
<feature type="region of interest" description="Disordered" evidence="1">
    <location>
        <begin position="1"/>
        <end position="24"/>
    </location>
</feature>